<dbReference type="RefSeq" id="WP_019161171.1">
    <property type="nucleotide sequence ID" value="NZ_JAAILR010000037.1"/>
</dbReference>
<comment type="caution">
    <text evidence="2">The sequence shown here is derived from an EMBL/GenBank/DDBJ whole genome shotgun (WGS) entry which is preliminary data.</text>
</comment>
<reference evidence="2 3" key="1">
    <citation type="journal article" date="2019" name="Nat. Med.">
        <title>A library of human gut bacterial isolates paired with longitudinal multiomics data enables mechanistic microbiome research.</title>
        <authorList>
            <person name="Poyet M."/>
            <person name="Groussin M."/>
            <person name="Gibbons S.M."/>
            <person name="Avila-Pacheco J."/>
            <person name="Jiang X."/>
            <person name="Kearney S.M."/>
            <person name="Perrotta A.R."/>
            <person name="Berdy B."/>
            <person name="Zhao S."/>
            <person name="Lieberman T.D."/>
            <person name="Swanson P.K."/>
            <person name="Smith M."/>
            <person name="Roesemann S."/>
            <person name="Alexander J.E."/>
            <person name="Rich S.A."/>
            <person name="Livny J."/>
            <person name="Vlamakis H."/>
            <person name="Clish C."/>
            <person name="Bullock K."/>
            <person name="Deik A."/>
            <person name="Scott J."/>
            <person name="Pierce K.A."/>
            <person name="Xavier R.J."/>
            <person name="Alm E.J."/>
        </authorList>
    </citation>
    <scope>NUCLEOTIDE SEQUENCE [LARGE SCALE GENOMIC DNA]</scope>
    <source>
        <strain evidence="2 3">BIOML-A12</strain>
    </source>
</reference>
<gene>
    <name evidence="2" type="ORF">GT712_14855</name>
</gene>
<evidence type="ECO:0000313" key="3">
    <source>
        <dbReference type="Proteomes" id="UP000477156"/>
    </source>
</evidence>
<name>A0A6L8XWE0_9FIRM</name>
<dbReference type="Proteomes" id="UP000477156">
    <property type="component" value="Unassembled WGS sequence"/>
</dbReference>
<proteinExistence type="predicted"/>
<organism evidence="2 3">
    <name type="scientific">Blautia wexlerae</name>
    <dbReference type="NCBI Taxonomy" id="418240"/>
    <lineage>
        <taxon>Bacteria</taxon>
        <taxon>Bacillati</taxon>
        <taxon>Bacillota</taxon>
        <taxon>Clostridia</taxon>
        <taxon>Lachnospirales</taxon>
        <taxon>Lachnospiraceae</taxon>
        <taxon>Blautia</taxon>
    </lineage>
</organism>
<feature type="chain" id="PRO_5026927528" evidence="1">
    <location>
        <begin position="28"/>
        <end position="69"/>
    </location>
</feature>
<keyword evidence="1" id="KW-0732">Signal</keyword>
<evidence type="ECO:0000313" key="2">
    <source>
        <dbReference type="EMBL" id="MZS90315.1"/>
    </source>
</evidence>
<sequence>MQAKSKNLIIGCIATMAIVATISTVHGHVCLDKPFTSHEHTWEIIEIKEGKEYISCPCGCMETRDHNHK</sequence>
<dbReference type="EMBL" id="WWVF01000034">
    <property type="protein sequence ID" value="MZS90315.1"/>
    <property type="molecule type" value="Genomic_DNA"/>
</dbReference>
<protein>
    <submittedName>
        <fullName evidence="2">Uncharacterized protein</fullName>
    </submittedName>
</protein>
<dbReference type="AlphaFoldDB" id="A0A6L8XWE0"/>
<evidence type="ECO:0000256" key="1">
    <source>
        <dbReference type="SAM" id="SignalP"/>
    </source>
</evidence>
<feature type="signal peptide" evidence="1">
    <location>
        <begin position="1"/>
        <end position="27"/>
    </location>
</feature>
<accession>A0A6L8XWE0</accession>